<evidence type="ECO:0008006" key="4">
    <source>
        <dbReference type="Google" id="ProtNLM"/>
    </source>
</evidence>
<sequence length="1568" mass="168053">MKVNVPFPTQPHTSTVYVDWVRAHDPAGEPIALDALEAVRAQIRVAYEKPGRFLTGMERQASRLPVAHLPWFWDMVGHRLSGWSVRYAGKAFALARKAEREHALPVDGEWYRANVRLFAGLGALPVKELTDHQRRLADELSAAEAHAEYTRVLTAWAASPGELPATLAGRVRASAKAAGLGRDEDARVLAAVVGGARGKAVPDALLDAVAGLLAEFPQDDDVNAALVDVFPDARGDAAAWLRLLLRSGAAEAVVTGRVTPEGGVAGWLGQYARMYRHARVAGGGVTSQQLPPELFELVTLFAPRLRAAEAPVRLHEDRYQWPELDADLLDACLSEGVAVEDPGDSIRLKFWGGKSRRDLTALAADPVFGPRLEGTVHAGLRGGGSAITRLPENAGIAAEVHTRIEKLIGELRRGGIAAADEAVDELAALLDRPTATALDGVEEALAALDLTGPLTRALTAGLPEELCWPALEAVLAEFDDAAGPDDVRHGVRGVTCTWPVLTVYGDDRAVAVDHAGRRGSCAFALPDGTTSHSVHFAGGRFLVSSTTLSRTTLARFGEQAFWADRPEEVFVPEQRGGLRPYDGIIDGGFGFQFASPDGGTGAGRHDGDRVLRPGDRSGIGSRELHMSDGERFWSADVYRGDWERVDPTTGARTGDRTLPEFHRDAEVPPGRAVFMDPLSLAALPEDAPPSPLGQDGRLTGCHVLYRTPYAGPSPTDFLLRSVDGREGRFVSARPGRQPWGILRLPADGEDAVLVDPSNVRVHAVSDGSLLWEAHGFPASDRHLGRRKPPAHSVGPLPPPAYWHFLTPRDESASKALRTVTSDVVRALLDAAHDATPRAVRAELARLLPEVTEARIADGVVRVALLAAEVLRRREDLSRRVAIMRSGPVVTLPAEIPDTALSPALYGLLPELRAYEAHVSGPRPATLTAVAADGRYLRGEIDDETRRLALPAEPLEWAALLGRIDAAAWRAVVDTTSDEERTALAALLRTWSAQPFAERGGRWRTGRAPVPALAASRAAGQVIASVGERGGTARFAQRADDPAPVRTAPKTDAIEGEDDETFTVEQDDTARLPALLDLVASLGPLRLTARAVEIFARRTGVRGTIATLVLAGLPRRQRYDDDWKMLRSKPYRATKPVADEYHAFWHRLGPAGRRAVLAAGMPQDPAELWTDGGTVAAAERMAEVWVALLGATAYVDDGLLDALDADLGLTGPWARALTTDEAPLAGTDSGPHGFVLVGCVSGGLTLHQACPDGTAGDRVSRSDLPDQQLLSVVAWALTERPVGDPATAGAVALYGRLRTLLDAPGTLVPLGRHQALASAATDTPGFVPYEGAVLPCPHPLRENVTETSTAYDDGLFVVAVPHGDVFLRSSALADPDRLERAERLCDELALSWLLGEIRALQELRVGGLLRMTERVSTTPVPPGGHELNPALSTPGLVAEAAESLGVGTDAATLYLQLLALARPTDQNVRRWNGWTPARHRTAQAELSAVGAVEEDRRPRAGRTVFVPGPWTDLKAPHLPLETAKLAAHRAPSATATHLHGPFTRLLPPVPPHELFADAWAESHIRVRGR</sequence>
<name>A0A117EH10_STRSC</name>
<dbReference type="Proteomes" id="UP000067448">
    <property type="component" value="Unassembled WGS sequence"/>
</dbReference>
<evidence type="ECO:0000313" key="3">
    <source>
        <dbReference type="Proteomes" id="UP000067448"/>
    </source>
</evidence>
<proteinExistence type="predicted"/>
<protein>
    <recommendedName>
        <fullName evidence="4">DNA-binding protein</fullName>
    </recommendedName>
</protein>
<feature type="region of interest" description="Disordered" evidence="1">
    <location>
        <begin position="599"/>
        <end position="623"/>
    </location>
</feature>
<gene>
    <name evidence="2" type="ORF">SsS58_08447</name>
</gene>
<evidence type="ECO:0000313" key="2">
    <source>
        <dbReference type="EMBL" id="GAQ67988.1"/>
    </source>
</evidence>
<comment type="caution">
    <text evidence="2">The sequence shown here is derived from an EMBL/GenBank/DDBJ whole genome shotgun (WGS) entry which is preliminary data.</text>
</comment>
<reference evidence="2 3" key="2">
    <citation type="journal article" date="2016" name="Genome Announc.">
        <title>Draft Genome Sequences of Streptomyces scabiei S58, Streptomyces turgidiscabies T45, and Streptomyces acidiscabies a10, the Pathogens of Potato Common Scab, Isolated in Japan.</title>
        <authorList>
            <person name="Tomihama T."/>
            <person name="Nishi Y."/>
            <person name="Sakai M."/>
            <person name="Ikenaga M."/>
            <person name="Okubo T."/>
            <person name="Ikeda S."/>
        </authorList>
    </citation>
    <scope>NUCLEOTIDE SEQUENCE [LARGE SCALE GENOMIC DNA]</scope>
    <source>
        <strain evidence="2 3">S58</strain>
    </source>
</reference>
<dbReference type="EMBL" id="BCMM01000073">
    <property type="protein sequence ID" value="GAQ67988.1"/>
    <property type="molecule type" value="Genomic_DNA"/>
</dbReference>
<reference evidence="3" key="3">
    <citation type="submission" date="2016-02" db="EMBL/GenBank/DDBJ databases">
        <title>Draft genome of pathogenic Streptomyces sp. in Japan.</title>
        <authorList>
            <person name="Tomihama T."/>
            <person name="Ikenaga M."/>
            <person name="Sakai M."/>
            <person name="Okubo T."/>
            <person name="Ikeda S."/>
        </authorList>
    </citation>
    <scope>NUCLEOTIDE SEQUENCE [LARGE SCALE GENOMIC DNA]</scope>
    <source>
        <strain evidence="3">S58</strain>
    </source>
</reference>
<reference evidence="3" key="1">
    <citation type="submission" date="2015-11" db="EMBL/GenBank/DDBJ databases">
        <authorList>
            <consortium name="Cross-ministerial Strategic Innovation Promotion Program (SIP) consortium"/>
            <person name="Tomihama T."/>
            <person name="Ikenaga M."/>
            <person name="Sakai M."/>
            <person name="Okubo T."/>
            <person name="Ikeda S."/>
        </authorList>
    </citation>
    <scope>NUCLEOTIDE SEQUENCE [LARGE SCALE GENOMIC DNA]</scope>
    <source>
        <strain evidence="3">S58</strain>
    </source>
</reference>
<accession>A0A117EH10</accession>
<organism evidence="2 3">
    <name type="scientific">Streptomyces scabiei</name>
    <dbReference type="NCBI Taxonomy" id="1930"/>
    <lineage>
        <taxon>Bacteria</taxon>
        <taxon>Bacillati</taxon>
        <taxon>Actinomycetota</taxon>
        <taxon>Actinomycetes</taxon>
        <taxon>Kitasatosporales</taxon>
        <taxon>Streptomycetaceae</taxon>
        <taxon>Streptomyces</taxon>
    </lineage>
</organism>
<evidence type="ECO:0000256" key="1">
    <source>
        <dbReference type="SAM" id="MobiDB-lite"/>
    </source>
</evidence>
<dbReference type="RefSeq" id="WP_059084907.1">
    <property type="nucleotide sequence ID" value="NZ_BCMM01000073.1"/>
</dbReference>
<feature type="compositionally biased region" description="Basic and acidic residues" evidence="1">
    <location>
        <begin position="603"/>
        <end position="615"/>
    </location>
</feature>